<dbReference type="PROSITE" id="PS51462">
    <property type="entry name" value="NUDIX"/>
    <property type="match status" value="1"/>
</dbReference>
<keyword evidence="4" id="KW-0460">Magnesium</keyword>
<evidence type="ECO:0000256" key="1">
    <source>
        <dbReference type="ARBA" id="ARBA00001946"/>
    </source>
</evidence>
<keyword evidence="8" id="KW-1185">Reference proteome</keyword>
<comment type="similarity">
    <text evidence="2 5">Belongs to the Nudix hydrolase family.</text>
</comment>
<dbReference type="Proteomes" id="UP000263377">
    <property type="component" value="Unassembled WGS sequence"/>
</dbReference>
<dbReference type="Gene3D" id="3.90.79.10">
    <property type="entry name" value="Nucleoside Triphosphate Pyrophosphohydrolase"/>
    <property type="match status" value="1"/>
</dbReference>
<dbReference type="InterPro" id="IPR015797">
    <property type="entry name" value="NUDIX_hydrolase-like_dom_sf"/>
</dbReference>
<organism evidence="7 8">
    <name type="scientific">Kitasatospora xanthocidica</name>
    <dbReference type="NCBI Taxonomy" id="83382"/>
    <lineage>
        <taxon>Bacteria</taxon>
        <taxon>Bacillati</taxon>
        <taxon>Actinomycetota</taxon>
        <taxon>Actinomycetes</taxon>
        <taxon>Kitasatosporales</taxon>
        <taxon>Streptomycetaceae</taxon>
        <taxon>Kitasatospora</taxon>
    </lineage>
</organism>
<dbReference type="Pfam" id="PF00293">
    <property type="entry name" value="NUDIX"/>
    <property type="match status" value="1"/>
</dbReference>
<gene>
    <name evidence="7" type="ORF">DR950_37875</name>
</gene>
<proteinExistence type="inferred from homology"/>
<feature type="domain" description="Nudix hydrolase" evidence="6">
    <location>
        <begin position="52"/>
        <end position="185"/>
    </location>
</feature>
<dbReference type="PRINTS" id="PR00502">
    <property type="entry name" value="NUDIXFAMILY"/>
</dbReference>
<evidence type="ECO:0000256" key="5">
    <source>
        <dbReference type="RuleBase" id="RU003476"/>
    </source>
</evidence>
<dbReference type="PANTHER" id="PTHR43222">
    <property type="entry name" value="NUDIX HYDROLASE 23"/>
    <property type="match status" value="1"/>
</dbReference>
<evidence type="ECO:0000256" key="4">
    <source>
        <dbReference type="ARBA" id="ARBA00022842"/>
    </source>
</evidence>
<comment type="caution">
    <text evidence="7">The sequence shown here is derived from an EMBL/GenBank/DDBJ whole genome shotgun (WGS) entry which is preliminary data.</text>
</comment>
<reference evidence="7 8" key="1">
    <citation type="submission" date="2018-08" db="EMBL/GenBank/DDBJ databases">
        <title>Diversity &amp; Physiological Properties of Lignin-Decomposing Actinobacteria from Soil.</title>
        <authorList>
            <person name="Roh S.G."/>
            <person name="Kim S.B."/>
        </authorList>
    </citation>
    <scope>NUCLEOTIDE SEQUENCE [LARGE SCALE GENOMIC DNA]</scope>
    <source>
        <strain evidence="7 8">MMS17-GH009</strain>
    </source>
</reference>
<sequence>MTTDEATTADEAQQTAHRPFSHCHFCGTPYPVDTRAWPRTCPGCAEISYRNPLPVAITVLPVTRPDADPALVVIRRTIEPGYGELAFPGGYMDYGESWQQACVRELHEETGITADPAEVTLIHTASDPDGRFVMLCGLLPARPLADLPPSRPTDETDGWLLATAETPLVWDFHNGVLRRWFSGEFTPR</sequence>
<dbReference type="PANTHER" id="PTHR43222:SF12">
    <property type="entry name" value="NUDIX HYDROLASE"/>
    <property type="match status" value="1"/>
</dbReference>
<dbReference type="PROSITE" id="PS00893">
    <property type="entry name" value="NUDIX_BOX"/>
    <property type="match status" value="1"/>
</dbReference>
<dbReference type="SUPFAM" id="SSF55811">
    <property type="entry name" value="Nudix"/>
    <property type="match status" value="1"/>
</dbReference>
<dbReference type="AlphaFoldDB" id="A0A372ZKT5"/>
<accession>A0A372ZKT5</accession>
<evidence type="ECO:0000313" key="8">
    <source>
        <dbReference type="Proteomes" id="UP000263377"/>
    </source>
</evidence>
<keyword evidence="3 5" id="KW-0378">Hydrolase</keyword>
<dbReference type="InterPro" id="IPR000086">
    <property type="entry name" value="NUDIX_hydrolase_dom"/>
</dbReference>
<comment type="cofactor">
    <cofactor evidence="1">
        <name>Mg(2+)</name>
        <dbReference type="ChEBI" id="CHEBI:18420"/>
    </cofactor>
</comment>
<protein>
    <submittedName>
        <fullName evidence="7">NUDIX domain-containing protein</fullName>
    </submittedName>
</protein>
<dbReference type="InterPro" id="IPR020084">
    <property type="entry name" value="NUDIX_hydrolase_CS"/>
</dbReference>
<dbReference type="InterPro" id="IPR020476">
    <property type="entry name" value="Nudix_hydrolase"/>
</dbReference>
<dbReference type="GO" id="GO:0016787">
    <property type="term" value="F:hydrolase activity"/>
    <property type="evidence" value="ECO:0007669"/>
    <property type="project" value="UniProtKB-KW"/>
</dbReference>
<evidence type="ECO:0000256" key="2">
    <source>
        <dbReference type="ARBA" id="ARBA00005582"/>
    </source>
</evidence>
<dbReference type="EMBL" id="QVIG01000002">
    <property type="protein sequence ID" value="RGD56082.1"/>
    <property type="molecule type" value="Genomic_DNA"/>
</dbReference>
<name>A0A372ZKT5_9ACTN</name>
<evidence type="ECO:0000259" key="6">
    <source>
        <dbReference type="PROSITE" id="PS51462"/>
    </source>
</evidence>
<evidence type="ECO:0000256" key="3">
    <source>
        <dbReference type="ARBA" id="ARBA00022801"/>
    </source>
</evidence>
<dbReference type="RefSeq" id="WP_117492414.1">
    <property type="nucleotide sequence ID" value="NZ_QVIG01000002.1"/>
</dbReference>
<evidence type="ECO:0000313" key="7">
    <source>
        <dbReference type="EMBL" id="RGD56082.1"/>
    </source>
</evidence>